<accession>A0A840YP47</accession>
<comment type="caution">
    <text evidence="2">The sequence shown here is derived from an EMBL/GenBank/DDBJ whole genome shotgun (WGS) entry which is preliminary data.</text>
</comment>
<dbReference type="RefSeq" id="WP_343056794.1">
    <property type="nucleotide sequence ID" value="NZ_JACIJF010000001.1"/>
</dbReference>
<reference evidence="2 3" key="1">
    <citation type="submission" date="2020-08" db="EMBL/GenBank/DDBJ databases">
        <title>Genomic Encyclopedia of Type Strains, Phase IV (KMG-IV): sequencing the most valuable type-strain genomes for metagenomic binning, comparative biology and taxonomic classification.</title>
        <authorList>
            <person name="Goeker M."/>
        </authorList>
    </citation>
    <scope>NUCLEOTIDE SEQUENCE [LARGE SCALE GENOMIC DNA]</scope>
    <source>
        <strain evidence="2 3">DSM 26736</strain>
    </source>
</reference>
<dbReference type="Pfam" id="PF07332">
    <property type="entry name" value="Phage_holin_3_6"/>
    <property type="match status" value="1"/>
</dbReference>
<evidence type="ECO:0000256" key="1">
    <source>
        <dbReference type="SAM" id="Phobius"/>
    </source>
</evidence>
<dbReference type="EMBL" id="JACIJF010000001">
    <property type="protein sequence ID" value="MBB5709093.1"/>
    <property type="molecule type" value="Genomic_DNA"/>
</dbReference>
<sequence>MIAPEPQEESVGALFGRLVEDGKSFARAEIGYYRVLLTGKLGEASVGIGFGVAAFALACSAVTALLVGLILSLATLIGPGLATLAVVIVTLSVAGLLGWFAYKHLMRVFGGAS</sequence>
<evidence type="ECO:0000313" key="2">
    <source>
        <dbReference type="EMBL" id="MBB5709093.1"/>
    </source>
</evidence>
<gene>
    <name evidence="2" type="ORF">FHT02_000299</name>
</gene>
<feature type="transmembrane region" description="Helical" evidence="1">
    <location>
        <begin position="46"/>
        <end position="74"/>
    </location>
</feature>
<proteinExistence type="predicted"/>
<keyword evidence="1" id="KW-1133">Transmembrane helix</keyword>
<feature type="transmembrane region" description="Helical" evidence="1">
    <location>
        <begin position="80"/>
        <end position="102"/>
    </location>
</feature>
<evidence type="ECO:0000313" key="3">
    <source>
        <dbReference type="Proteomes" id="UP000527143"/>
    </source>
</evidence>
<keyword evidence="3" id="KW-1185">Reference proteome</keyword>
<keyword evidence="1" id="KW-0472">Membrane</keyword>
<evidence type="ECO:0008006" key="4">
    <source>
        <dbReference type="Google" id="ProtNLM"/>
    </source>
</evidence>
<dbReference type="AlphaFoldDB" id="A0A840YP47"/>
<protein>
    <recommendedName>
        <fullName evidence="4">Phage holin family protein</fullName>
    </recommendedName>
</protein>
<organism evidence="2 3">
    <name type="scientific">Sphingomonas xinjiangensis</name>
    <dbReference type="NCBI Taxonomy" id="643568"/>
    <lineage>
        <taxon>Bacteria</taxon>
        <taxon>Pseudomonadati</taxon>
        <taxon>Pseudomonadota</taxon>
        <taxon>Alphaproteobacteria</taxon>
        <taxon>Sphingomonadales</taxon>
        <taxon>Sphingomonadaceae</taxon>
        <taxon>Sphingomonas</taxon>
    </lineage>
</organism>
<name>A0A840YP47_9SPHN</name>
<dbReference type="InterPro" id="IPR009937">
    <property type="entry name" value="Phage_holin_3_6"/>
</dbReference>
<dbReference type="Proteomes" id="UP000527143">
    <property type="component" value="Unassembled WGS sequence"/>
</dbReference>
<keyword evidence="1" id="KW-0812">Transmembrane</keyword>